<keyword evidence="3" id="KW-0819">tRNA processing</keyword>
<protein>
    <submittedName>
        <fullName evidence="5">Probable ribonuclease P protein subunit 3</fullName>
    </submittedName>
</protein>
<name>A0AAV4VDE1_9ARAC</name>
<organism evidence="5 6">
    <name type="scientific">Caerostris darwini</name>
    <dbReference type="NCBI Taxonomy" id="1538125"/>
    <lineage>
        <taxon>Eukaryota</taxon>
        <taxon>Metazoa</taxon>
        <taxon>Ecdysozoa</taxon>
        <taxon>Arthropoda</taxon>
        <taxon>Chelicerata</taxon>
        <taxon>Arachnida</taxon>
        <taxon>Araneae</taxon>
        <taxon>Araneomorphae</taxon>
        <taxon>Entelegynae</taxon>
        <taxon>Araneoidea</taxon>
        <taxon>Araneidae</taxon>
        <taxon>Caerostris</taxon>
    </lineage>
</organism>
<accession>A0AAV4VDE1</accession>
<evidence type="ECO:0000256" key="2">
    <source>
        <dbReference type="ARBA" id="ARBA00007331"/>
    </source>
</evidence>
<dbReference type="GO" id="GO:0005655">
    <property type="term" value="C:nucleolar ribonuclease P complex"/>
    <property type="evidence" value="ECO:0007669"/>
    <property type="project" value="TreeGrafter"/>
</dbReference>
<feature type="region of interest" description="Disordered" evidence="4">
    <location>
        <begin position="443"/>
        <end position="493"/>
    </location>
</feature>
<evidence type="ECO:0000256" key="3">
    <source>
        <dbReference type="ARBA" id="ARBA00022694"/>
    </source>
</evidence>
<feature type="region of interest" description="Disordered" evidence="4">
    <location>
        <begin position="1"/>
        <end position="42"/>
    </location>
</feature>
<dbReference type="PANTHER" id="PTHR13031">
    <property type="entry name" value="RIBONUCLEASE P SUBUNIT P30"/>
    <property type="match status" value="1"/>
</dbReference>
<evidence type="ECO:0000313" key="6">
    <source>
        <dbReference type="Proteomes" id="UP001054837"/>
    </source>
</evidence>
<dbReference type="InterPro" id="IPR002738">
    <property type="entry name" value="RNase_P_p30"/>
</dbReference>
<gene>
    <name evidence="5" type="primary">SPAC3A12.04c</name>
    <name evidence="5" type="ORF">CDAR_190961</name>
</gene>
<evidence type="ECO:0000313" key="5">
    <source>
        <dbReference type="EMBL" id="GIY67578.1"/>
    </source>
</evidence>
<comment type="subcellular location">
    <subcellularLocation>
        <location evidence="1">Nucleus</location>
    </subcellularLocation>
</comment>
<evidence type="ECO:0000256" key="1">
    <source>
        <dbReference type="ARBA" id="ARBA00004123"/>
    </source>
</evidence>
<dbReference type="GO" id="GO:0003723">
    <property type="term" value="F:RNA binding"/>
    <property type="evidence" value="ECO:0007669"/>
    <property type="project" value="TreeGrafter"/>
</dbReference>
<dbReference type="EMBL" id="BPLQ01012752">
    <property type="protein sequence ID" value="GIY67578.1"/>
    <property type="molecule type" value="Genomic_DNA"/>
</dbReference>
<feature type="compositionally biased region" description="Basic and acidic residues" evidence="4">
    <location>
        <begin position="446"/>
        <end position="455"/>
    </location>
</feature>
<comment type="caution">
    <text evidence="5">The sequence shown here is derived from an EMBL/GenBank/DDBJ whole genome shotgun (WGS) entry which is preliminary data.</text>
</comment>
<dbReference type="GO" id="GO:0008033">
    <property type="term" value="P:tRNA processing"/>
    <property type="evidence" value="ECO:0007669"/>
    <property type="project" value="UniProtKB-KW"/>
</dbReference>
<dbReference type="AlphaFoldDB" id="A0AAV4VDE1"/>
<comment type="similarity">
    <text evidence="2">Belongs to the eukaryotic/archaeal RNase P protein component 3 family.</text>
</comment>
<reference evidence="5 6" key="1">
    <citation type="submission" date="2021-06" db="EMBL/GenBank/DDBJ databases">
        <title>Caerostris darwini draft genome.</title>
        <authorList>
            <person name="Kono N."/>
            <person name="Arakawa K."/>
        </authorList>
    </citation>
    <scope>NUCLEOTIDE SEQUENCE [LARGE SCALE GENOMIC DNA]</scope>
</reference>
<keyword evidence="6" id="KW-1185">Reference proteome</keyword>
<dbReference type="Gene3D" id="3.20.20.140">
    <property type="entry name" value="Metal-dependent hydrolases"/>
    <property type="match status" value="1"/>
</dbReference>
<dbReference type="PANTHER" id="PTHR13031:SF0">
    <property type="entry name" value="RIBONUCLEASE P PROTEIN SUBUNIT P30"/>
    <property type="match status" value="1"/>
</dbReference>
<dbReference type="Pfam" id="PF01876">
    <property type="entry name" value="RNase_P_p30"/>
    <property type="match status" value="1"/>
</dbReference>
<evidence type="ECO:0000256" key="4">
    <source>
        <dbReference type="SAM" id="MobiDB-lite"/>
    </source>
</evidence>
<dbReference type="SUPFAM" id="SSF89550">
    <property type="entry name" value="PHP domain-like"/>
    <property type="match status" value="1"/>
</dbReference>
<sequence>MIMDDHTYTREKEDAMEVTAEGSLSPFQDQLPPASPKRSGRPIQSPVAVCTMLQNIQNELSNDQDELASYQICVNLKSSSETPGLSEILRNTMDLVENKIACHLHKVRLLGSCPIKTCLIHYPPSTSHTSFQPNSLPKQNPLKRATAEDSDFQLPPKRNTVKAPTFFSQNTISTSNKFMNLDKLTEPDPPLPQAPKIPPIMWVLQRACDFGYRTVAINTIVDSSKLSGKNISIPEPKLIDFTAEGLKNFKVYNRITAIVEDSIHSHHFLKSPITKMYDIIAVQPVGEKMLQHVSSLSDIDIISLDLTKKLGYSLKRTTTGLAKEKGICFEICYSLCFRGALQFIVSNSYLLTDVLKGKNILLSSGTSLLSELRTVEDVMILGLLFGLNKNQAEESVKKNGELVLKHARTRNETGCGYVSLSGIINLPNHQSWIVQACKVPKLPESSSEKDNEHNVTKRKAIKISDDKDNKPCSSSNKQAVGDKDNKVNKKICP</sequence>
<feature type="compositionally biased region" description="Basic and acidic residues" evidence="4">
    <location>
        <begin position="1"/>
        <end position="15"/>
    </location>
</feature>
<proteinExistence type="inferred from homology"/>
<dbReference type="InterPro" id="IPR016195">
    <property type="entry name" value="Pol/histidinol_Pase-like"/>
</dbReference>
<dbReference type="Proteomes" id="UP001054837">
    <property type="component" value="Unassembled WGS sequence"/>
</dbReference>